<protein>
    <submittedName>
        <fullName evidence="1">Uncharacterized protein</fullName>
    </submittedName>
</protein>
<evidence type="ECO:0000313" key="2">
    <source>
        <dbReference type="Proteomes" id="UP000515847"/>
    </source>
</evidence>
<reference evidence="1 2" key="1">
    <citation type="journal article" date="2019" name="Front. Microbiol.">
        <title>Thermoanaerosceptrum fracticalcis gen. nov. sp. nov., a Novel Fumarate-Fermenting Microorganism From a Deep Fractured Carbonate Aquifer of the US Great Basin.</title>
        <authorList>
            <person name="Hamilton-Brehm S.D."/>
            <person name="Stewart L.E."/>
            <person name="Zavarin M."/>
            <person name="Caldwell M."/>
            <person name="Lawson P.A."/>
            <person name="Onstott T.C."/>
            <person name="Grzymski J."/>
            <person name="Neveux I."/>
            <person name="Lollar B.S."/>
            <person name="Russell C.E."/>
            <person name="Moser D.P."/>
        </authorList>
    </citation>
    <scope>NUCLEOTIDE SEQUENCE [LARGE SCALE GENOMIC DNA]</scope>
    <source>
        <strain evidence="1 2">DRI-13</strain>
    </source>
</reference>
<sequence length="80" mass="9491">MKDIFESTKIKFIDNSNSMSLSLYECCACRWRFFGDVVRFGHEGFDSQSQEMPNFCPMCGREIEEILTETLRKHDERRNV</sequence>
<accession>A0A7G6E7Y3</accession>
<dbReference type="Proteomes" id="UP000515847">
    <property type="component" value="Chromosome"/>
</dbReference>
<proteinExistence type="predicted"/>
<dbReference type="AlphaFoldDB" id="A0A7G6E7Y3"/>
<evidence type="ECO:0000313" key="1">
    <source>
        <dbReference type="EMBL" id="QNB48187.1"/>
    </source>
</evidence>
<name>A0A7G6E7Y3_THEFR</name>
<organism evidence="1 2">
    <name type="scientific">Thermanaerosceptrum fracticalcis</name>
    <dbReference type="NCBI Taxonomy" id="1712410"/>
    <lineage>
        <taxon>Bacteria</taxon>
        <taxon>Bacillati</taxon>
        <taxon>Bacillota</taxon>
        <taxon>Clostridia</taxon>
        <taxon>Eubacteriales</taxon>
        <taxon>Peptococcaceae</taxon>
        <taxon>Thermanaerosceptrum</taxon>
    </lineage>
</organism>
<dbReference type="EMBL" id="CP045798">
    <property type="protein sequence ID" value="QNB48187.1"/>
    <property type="molecule type" value="Genomic_DNA"/>
</dbReference>
<dbReference type="RefSeq" id="WP_034425039.1">
    <property type="nucleotide sequence ID" value="NZ_CP045798.1"/>
</dbReference>
<dbReference type="KEGG" id="tfr:BR63_19080"/>
<gene>
    <name evidence="1" type="ORF">BR63_19080</name>
</gene>
<dbReference type="OrthoDB" id="3035945at2"/>
<keyword evidence="2" id="KW-1185">Reference proteome</keyword>